<dbReference type="GO" id="GO:0008758">
    <property type="term" value="F:UDP-2,3-diacylglucosamine hydrolase activity"/>
    <property type="evidence" value="ECO:0007669"/>
    <property type="project" value="TreeGrafter"/>
</dbReference>
<dbReference type="GO" id="GO:0009245">
    <property type="term" value="P:lipid A biosynthetic process"/>
    <property type="evidence" value="ECO:0007669"/>
    <property type="project" value="TreeGrafter"/>
</dbReference>
<keyword evidence="3" id="KW-0479">Metal-binding</keyword>
<dbReference type="PANTHER" id="PTHR34990:SF1">
    <property type="entry name" value="UDP-2,3-DIACYLGLUCOSAMINE HYDROLASE"/>
    <property type="match status" value="1"/>
</dbReference>
<feature type="domain" description="Calcineurin-like phosphoesterase" evidence="7">
    <location>
        <begin position="4"/>
        <end position="206"/>
    </location>
</feature>
<dbReference type="AlphaFoldDB" id="A0A381RQS5"/>
<accession>A0A381RQS5</accession>
<dbReference type="GO" id="GO:0016020">
    <property type="term" value="C:membrane"/>
    <property type="evidence" value="ECO:0007669"/>
    <property type="project" value="GOC"/>
</dbReference>
<gene>
    <name evidence="8" type="ORF">METZ01_LOCUS47110</name>
</gene>
<name>A0A381RQS5_9ZZZZ</name>
<evidence type="ECO:0000259" key="7">
    <source>
        <dbReference type="Pfam" id="PF00149"/>
    </source>
</evidence>
<dbReference type="GO" id="GO:0046872">
    <property type="term" value="F:metal ion binding"/>
    <property type="evidence" value="ECO:0007669"/>
    <property type="project" value="UniProtKB-KW"/>
</dbReference>
<sequence length="246" mass="29348">MHSPVYFISDVHLAIQSSKEEHQKQQRLFQFFHHVAHTGGTLFILGDLFDFYFEYPHLIPKMYFQLYHELFHLKSKGVALHFMAGNHDYWFQDFISDKLFDKTYTDDTVVEVNGKKFYLTHGDGILSWDRGYRLLKMVIRNPVFIWLYRWVHPTIGYSIANWISKKGQHYEHSDEYNERILSELEVFSKPHITNGVDYVITGHYHQATEKMINGGKLLILGDWIHYFTYGYFNGNDLSLKFWETDE</sequence>
<dbReference type="InterPro" id="IPR043461">
    <property type="entry name" value="LpxH-like"/>
</dbReference>
<dbReference type="SUPFAM" id="SSF56300">
    <property type="entry name" value="Metallo-dependent phosphatases"/>
    <property type="match status" value="1"/>
</dbReference>
<evidence type="ECO:0000256" key="5">
    <source>
        <dbReference type="ARBA" id="ARBA00023136"/>
    </source>
</evidence>
<evidence type="ECO:0000256" key="4">
    <source>
        <dbReference type="ARBA" id="ARBA00022801"/>
    </source>
</evidence>
<organism evidence="8">
    <name type="scientific">marine metagenome</name>
    <dbReference type="NCBI Taxonomy" id="408172"/>
    <lineage>
        <taxon>unclassified sequences</taxon>
        <taxon>metagenomes</taxon>
        <taxon>ecological metagenomes</taxon>
    </lineage>
</organism>
<evidence type="ECO:0000256" key="6">
    <source>
        <dbReference type="ARBA" id="ARBA00023211"/>
    </source>
</evidence>
<keyword evidence="4" id="KW-0378">Hydrolase</keyword>
<evidence type="ECO:0000256" key="1">
    <source>
        <dbReference type="ARBA" id="ARBA00022475"/>
    </source>
</evidence>
<dbReference type="CDD" id="cd07398">
    <property type="entry name" value="MPP_YbbF-LpxH"/>
    <property type="match status" value="1"/>
</dbReference>
<evidence type="ECO:0000313" key="8">
    <source>
        <dbReference type="EMBL" id="SUZ94256.1"/>
    </source>
</evidence>
<dbReference type="Pfam" id="PF00149">
    <property type="entry name" value="Metallophos"/>
    <property type="match status" value="1"/>
</dbReference>
<evidence type="ECO:0000256" key="2">
    <source>
        <dbReference type="ARBA" id="ARBA00022519"/>
    </source>
</evidence>
<keyword evidence="6" id="KW-0464">Manganese</keyword>
<dbReference type="PANTHER" id="PTHR34990">
    <property type="entry name" value="UDP-2,3-DIACYLGLUCOSAMINE HYDROLASE-RELATED"/>
    <property type="match status" value="1"/>
</dbReference>
<dbReference type="EMBL" id="UINC01002218">
    <property type="protein sequence ID" value="SUZ94256.1"/>
    <property type="molecule type" value="Genomic_DNA"/>
</dbReference>
<dbReference type="InterPro" id="IPR029052">
    <property type="entry name" value="Metallo-depent_PP-like"/>
</dbReference>
<reference evidence="8" key="1">
    <citation type="submission" date="2018-05" db="EMBL/GenBank/DDBJ databases">
        <authorList>
            <person name="Lanie J.A."/>
            <person name="Ng W.-L."/>
            <person name="Kazmierczak K.M."/>
            <person name="Andrzejewski T.M."/>
            <person name="Davidsen T.M."/>
            <person name="Wayne K.J."/>
            <person name="Tettelin H."/>
            <person name="Glass J.I."/>
            <person name="Rusch D."/>
            <person name="Podicherti R."/>
            <person name="Tsui H.-C.T."/>
            <person name="Winkler M.E."/>
        </authorList>
    </citation>
    <scope>NUCLEOTIDE SEQUENCE</scope>
</reference>
<protein>
    <recommendedName>
        <fullName evidence="7">Calcineurin-like phosphoesterase domain-containing protein</fullName>
    </recommendedName>
</protein>
<evidence type="ECO:0000256" key="3">
    <source>
        <dbReference type="ARBA" id="ARBA00022723"/>
    </source>
</evidence>
<keyword evidence="1" id="KW-1003">Cell membrane</keyword>
<dbReference type="InterPro" id="IPR004843">
    <property type="entry name" value="Calcineurin-like_PHP"/>
</dbReference>
<keyword evidence="5" id="KW-0472">Membrane</keyword>
<keyword evidence="2" id="KW-0997">Cell inner membrane</keyword>
<proteinExistence type="predicted"/>
<dbReference type="Gene3D" id="3.60.21.10">
    <property type="match status" value="1"/>
</dbReference>